<evidence type="ECO:0000259" key="2">
    <source>
        <dbReference type="Pfam" id="PF01970"/>
    </source>
</evidence>
<dbReference type="OrthoDB" id="9781349at2"/>
<proteinExistence type="predicted"/>
<sequence length="504" mass="54015">MFEMILAGFMDSLQLSNLLFVLVGVTAGMVAGAIPGVNGPMAIALCIPLSYYMTPMAAIGFLVGLNKGAFFGGSISGVLLNTPGTPEAAATTWDGYPLSKQGKGEKALRMALFSSVSGDAFSTLVLILVAAPLAAVAMYMGPPEIFALICLAMTIIAGLGTRSLVRGLIAAALGILVGTIGMEPVSALPRMTFGMFQLERGISLIPIGIGMLAFAEILIQLERHIRYGGGECTLSFSSKREDRIVSWAEYRECIRTLLRSSVAGTVVGALPGLGAPVASFFAYDQAKKRSKNPEEFGKGKLEGIAASESANSAVVAASLIPLFTLGIPGNVAAALLIGAFVIHGMIPGPLMFEQNAQFIYSIYGSLIIANIFLLGVGRIGLKTFCKVVQTPPVILYPVIIFTCIMGAYLAEYYVFDVKLMLFFAFLAYFMRKFDFNHICFIIGFILTPIWETSLQQVIIASKNDFYMFFSRPVAMALMAITAYIIFKTTVKTLRKDVKGEGLAR</sequence>
<feature type="transmembrane region" description="Helical" evidence="1">
    <location>
        <begin position="201"/>
        <end position="219"/>
    </location>
</feature>
<feature type="transmembrane region" description="Helical" evidence="1">
    <location>
        <begin position="41"/>
        <end position="65"/>
    </location>
</feature>
<dbReference type="PANTHER" id="PTHR35342">
    <property type="entry name" value="TRICARBOXYLIC TRANSPORT PROTEIN"/>
    <property type="match status" value="1"/>
</dbReference>
<feature type="transmembrane region" description="Helical" evidence="1">
    <location>
        <begin position="358"/>
        <end position="381"/>
    </location>
</feature>
<feature type="transmembrane region" description="Helical" evidence="1">
    <location>
        <begin position="322"/>
        <end position="346"/>
    </location>
</feature>
<feature type="domain" description="DUF112" evidence="2">
    <location>
        <begin position="18"/>
        <end position="441"/>
    </location>
</feature>
<feature type="transmembrane region" description="Helical" evidence="1">
    <location>
        <begin position="435"/>
        <end position="453"/>
    </location>
</feature>
<dbReference type="EMBL" id="QMIE01000018">
    <property type="protein sequence ID" value="TVM15160.1"/>
    <property type="molecule type" value="Genomic_DNA"/>
</dbReference>
<feature type="transmembrane region" description="Helical" evidence="1">
    <location>
        <begin position="465"/>
        <end position="486"/>
    </location>
</feature>
<keyword evidence="1" id="KW-0812">Transmembrane</keyword>
<dbReference type="Pfam" id="PF01970">
    <property type="entry name" value="TctA"/>
    <property type="match status" value="1"/>
</dbReference>
<dbReference type="RefSeq" id="WP_144304197.1">
    <property type="nucleotide sequence ID" value="NZ_QMIE01000018.1"/>
</dbReference>
<protein>
    <submittedName>
        <fullName evidence="3">Tricarboxylate transporter family protein</fullName>
    </submittedName>
</protein>
<comment type="caution">
    <text evidence="3">The sequence shown here is derived from an EMBL/GenBank/DDBJ whole genome shotgun (WGS) entry which is preliminary data.</text>
</comment>
<accession>A0A7M3MBN7</accession>
<gene>
    <name evidence="3" type="ORF">DPQ33_15815</name>
</gene>
<dbReference type="Proteomes" id="UP000448292">
    <property type="component" value="Unassembled WGS sequence"/>
</dbReference>
<name>A0A7M3MBN7_9BACT</name>
<feature type="transmembrane region" description="Helical" evidence="1">
    <location>
        <begin position="393"/>
        <end position="415"/>
    </location>
</feature>
<organism evidence="3 4">
    <name type="scientific">Oceanidesulfovibrio indonesiensis</name>
    <dbReference type="NCBI Taxonomy" id="54767"/>
    <lineage>
        <taxon>Bacteria</taxon>
        <taxon>Pseudomonadati</taxon>
        <taxon>Thermodesulfobacteriota</taxon>
        <taxon>Desulfovibrionia</taxon>
        <taxon>Desulfovibrionales</taxon>
        <taxon>Desulfovibrionaceae</taxon>
        <taxon>Oceanidesulfovibrio</taxon>
    </lineage>
</organism>
<keyword evidence="4" id="KW-1185">Reference proteome</keyword>
<reference evidence="3 4" key="1">
    <citation type="submission" date="2018-06" db="EMBL/GenBank/DDBJ databases">
        <title>Complete genome of Desulfovibrio indonesiensis P37SLT.</title>
        <authorList>
            <person name="Crispim J.S."/>
            <person name="Vidigal P.M.P."/>
            <person name="Silva L.C.F."/>
            <person name="Laguardia C.N."/>
            <person name="Araujo L.C."/>
            <person name="Dias R.S."/>
            <person name="Sousa M.P."/>
            <person name="Paula S.O."/>
            <person name="Silva C."/>
        </authorList>
    </citation>
    <scope>NUCLEOTIDE SEQUENCE [LARGE SCALE GENOMIC DNA]</scope>
    <source>
        <strain evidence="3 4">P37SLT</strain>
    </source>
</reference>
<keyword evidence="1" id="KW-0472">Membrane</keyword>
<dbReference type="InterPro" id="IPR002823">
    <property type="entry name" value="DUF112_TM"/>
</dbReference>
<keyword evidence="1" id="KW-1133">Transmembrane helix</keyword>
<evidence type="ECO:0000313" key="4">
    <source>
        <dbReference type="Proteomes" id="UP000448292"/>
    </source>
</evidence>
<evidence type="ECO:0000313" key="3">
    <source>
        <dbReference type="EMBL" id="TVM15160.1"/>
    </source>
</evidence>
<dbReference type="AlphaFoldDB" id="A0A7M3MBN7"/>
<feature type="transmembrane region" description="Helical" evidence="1">
    <location>
        <begin position="168"/>
        <end position="189"/>
    </location>
</feature>
<feature type="transmembrane region" description="Helical" evidence="1">
    <location>
        <begin position="110"/>
        <end position="139"/>
    </location>
</feature>
<feature type="transmembrane region" description="Helical" evidence="1">
    <location>
        <begin position="12"/>
        <end position="35"/>
    </location>
</feature>
<dbReference type="PANTHER" id="PTHR35342:SF5">
    <property type="entry name" value="TRICARBOXYLIC TRANSPORT PROTEIN"/>
    <property type="match status" value="1"/>
</dbReference>
<evidence type="ECO:0000256" key="1">
    <source>
        <dbReference type="SAM" id="Phobius"/>
    </source>
</evidence>